<evidence type="ECO:0000256" key="4">
    <source>
        <dbReference type="ARBA" id="ARBA00022898"/>
    </source>
</evidence>
<evidence type="ECO:0000313" key="14">
    <source>
        <dbReference type="Proteomes" id="UP000243629"/>
    </source>
</evidence>
<dbReference type="Gene3D" id="3.30.470.10">
    <property type="match status" value="1"/>
</dbReference>
<dbReference type="GO" id="GO:0005829">
    <property type="term" value="C:cytosol"/>
    <property type="evidence" value="ECO:0007669"/>
    <property type="project" value="TreeGrafter"/>
</dbReference>
<comment type="catalytic activity">
    <reaction evidence="9">
        <text>4-amino-4-deoxychorismate = 4-aminobenzoate + pyruvate + H(+)</text>
        <dbReference type="Rhea" id="RHEA:16201"/>
        <dbReference type="ChEBI" id="CHEBI:15361"/>
        <dbReference type="ChEBI" id="CHEBI:15378"/>
        <dbReference type="ChEBI" id="CHEBI:17836"/>
        <dbReference type="ChEBI" id="CHEBI:58406"/>
        <dbReference type="EC" id="4.1.3.38"/>
    </reaction>
</comment>
<keyword evidence="5" id="KW-0289">Folate biosynthesis</keyword>
<comment type="subunit">
    <text evidence="3">Homodimer.</text>
</comment>
<evidence type="ECO:0000256" key="3">
    <source>
        <dbReference type="ARBA" id="ARBA00011738"/>
    </source>
</evidence>
<dbReference type="Pfam" id="PF01063">
    <property type="entry name" value="Aminotran_4"/>
    <property type="match status" value="1"/>
</dbReference>
<evidence type="ECO:0000256" key="11">
    <source>
        <dbReference type="ARBA" id="ARBA00069174"/>
    </source>
</evidence>
<dbReference type="PANTHER" id="PTHR42743:SF2">
    <property type="entry name" value="AMINODEOXYCHORISMATE LYASE"/>
    <property type="match status" value="1"/>
</dbReference>
<name>A0A1I4QFE3_9GAMM</name>
<evidence type="ECO:0000256" key="7">
    <source>
        <dbReference type="ARBA" id="ARBA00035633"/>
    </source>
</evidence>
<dbReference type="RefSeq" id="WP_245748135.1">
    <property type="nucleotide sequence ID" value="NZ_FOUI01000004.1"/>
</dbReference>
<dbReference type="AlphaFoldDB" id="A0A1I4QFE3"/>
<dbReference type="InterPro" id="IPR001544">
    <property type="entry name" value="Aminotrans_IV"/>
</dbReference>
<dbReference type="GO" id="GO:0046656">
    <property type="term" value="P:folic acid biosynthetic process"/>
    <property type="evidence" value="ECO:0007669"/>
    <property type="project" value="UniProtKB-KW"/>
</dbReference>
<dbReference type="GO" id="GO:0030170">
    <property type="term" value="F:pyridoxal phosphate binding"/>
    <property type="evidence" value="ECO:0007669"/>
    <property type="project" value="InterPro"/>
</dbReference>
<evidence type="ECO:0000256" key="8">
    <source>
        <dbReference type="ARBA" id="ARBA00035676"/>
    </source>
</evidence>
<evidence type="ECO:0000256" key="9">
    <source>
        <dbReference type="ARBA" id="ARBA00049529"/>
    </source>
</evidence>
<dbReference type="InterPro" id="IPR017824">
    <property type="entry name" value="Aminodeoxychorismate_lyase_IV"/>
</dbReference>
<dbReference type="Proteomes" id="UP000243629">
    <property type="component" value="Unassembled WGS sequence"/>
</dbReference>
<dbReference type="GO" id="GO:0008153">
    <property type="term" value="P:4-aminobenzoate biosynthetic process"/>
    <property type="evidence" value="ECO:0007669"/>
    <property type="project" value="UniProtKB-UniRule"/>
</dbReference>
<keyword evidence="4" id="KW-0663">Pyridoxal phosphate</keyword>
<evidence type="ECO:0000256" key="12">
    <source>
        <dbReference type="NCBIfam" id="TIGR03461"/>
    </source>
</evidence>
<dbReference type="EC" id="4.1.3.38" evidence="8 12"/>
<dbReference type="PANTHER" id="PTHR42743">
    <property type="entry name" value="AMINO-ACID AMINOTRANSFERASE"/>
    <property type="match status" value="1"/>
</dbReference>
<accession>A0A1I4QFE3</accession>
<dbReference type="NCBIfam" id="TIGR03461">
    <property type="entry name" value="pabC_Proteo"/>
    <property type="match status" value="1"/>
</dbReference>
<dbReference type="InterPro" id="IPR043131">
    <property type="entry name" value="BCAT-like_N"/>
</dbReference>
<evidence type="ECO:0000256" key="2">
    <source>
        <dbReference type="ARBA" id="ARBA00009320"/>
    </source>
</evidence>
<keyword evidence="6 13" id="KW-0456">Lyase</keyword>
<evidence type="ECO:0000256" key="1">
    <source>
        <dbReference type="ARBA" id="ARBA00001933"/>
    </source>
</evidence>
<comment type="similarity">
    <text evidence="2">Belongs to the class-IV pyridoxal-phosphate-dependent aminotransferase family.</text>
</comment>
<dbReference type="SUPFAM" id="SSF56752">
    <property type="entry name" value="D-aminoacid aminotransferase-like PLP-dependent enzymes"/>
    <property type="match status" value="1"/>
</dbReference>
<reference evidence="14" key="1">
    <citation type="submission" date="2016-10" db="EMBL/GenBank/DDBJ databases">
        <authorList>
            <person name="Varghese N."/>
            <person name="Submissions S."/>
        </authorList>
    </citation>
    <scope>NUCLEOTIDE SEQUENCE [LARGE SCALE GENOMIC DNA]</scope>
    <source>
        <strain evidence="14">DSM 24213</strain>
    </source>
</reference>
<dbReference type="GO" id="GO:0008696">
    <property type="term" value="F:4-amino-4-deoxychorismate lyase activity"/>
    <property type="evidence" value="ECO:0007669"/>
    <property type="project" value="UniProtKB-UniRule"/>
</dbReference>
<dbReference type="CDD" id="cd01559">
    <property type="entry name" value="ADCL_like"/>
    <property type="match status" value="1"/>
</dbReference>
<dbReference type="InterPro" id="IPR036038">
    <property type="entry name" value="Aminotransferase-like"/>
</dbReference>
<proteinExistence type="inferred from homology"/>
<evidence type="ECO:0000256" key="5">
    <source>
        <dbReference type="ARBA" id="ARBA00022909"/>
    </source>
</evidence>
<evidence type="ECO:0000256" key="10">
    <source>
        <dbReference type="ARBA" id="ARBA00054027"/>
    </source>
</evidence>
<comment type="function">
    <text evidence="10">Involved in the biosynthesis of p-aminobenzoate (PABA), a precursor of tetrahydrofolate. Converts 4-amino-4-deoxychorismate into 4-aminobenzoate (PABA) and pyruvate.</text>
</comment>
<gene>
    <name evidence="13" type="ORF">SAMN05216217_104124</name>
</gene>
<dbReference type="InterPro" id="IPR043132">
    <property type="entry name" value="BCAT-like_C"/>
</dbReference>
<keyword evidence="14" id="KW-1185">Reference proteome</keyword>
<comment type="pathway">
    <text evidence="7">Cofactor biosynthesis; tetrahydrofolate biosynthesis; 4-aminobenzoate from chorismate: step 2/2.</text>
</comment>
<dbReference type="NCBIfam" id="NF004761">
    <property type="entry name" value="PRK06092.1"/>
    <property type="match status" value="1"/>
</dbReference>
<dbReference type="EMBL" id="FOUI01000004">
    <property type="protein sequence ID" value="SFM38455.1"/>
    <property type="molecule type" value="Genomic_DNA"/>
</dbReference>
<comment type="cofactor">
    <cofactor evidence="1">
        <name>pyridoxal 5'-phosphate</name>
        <dbReference type="ChEBI" id="CHEBI:597326"/>
    </cofactor>
</comment>
<organism evidence="13 14">
    <name type="scientific">Halopseudomonas yangmingensis</name>
    <dbReference type="NCBI Taxonomy" id="1720063"/>
    <lineage>
        <taxon>Bacteria</taxon>
        <taxon>Pseudomonadati</taxon>
        <taxon>Pseudomonadota</taxon>
        <taxon>Gammaproteobacteria</taxon>
        <taxon>Pseudomonadales</taxon>
        <taxon>Pseudomonadaceae</taxon>
        <taxon>Halopseudomonas</taxon>
    </lineage>
</organism>
<dbReference type="STRING" id="1720063.SAMN05216217_104124"/>
<dbReference type="FunFam" id="3.20.10.10:FF:000002">
    <property type="entry name" value="D-alanine aminotransferase"/>
    <property type="match status" value="1"/>
</dbReference>
<sequence length="276" mass="31020">MSNTALAWVDGQAADSLPLTDRGLAYGDGLFETLRVQRAQIPLWSLHLQRLQRGAERLRLPLDVQRLQQELQGFIAASGAGEAVIKLLVTRGSGQRGYAIPVDARCRHLLQLSALPDWPASHAIEGIELFPCRTRLSRQPLLAGLKHLNRLEQVLARSEWTDTRYAEGLLRDTRGEVIEGTLSNLFALIDGCWVTPDLRNCGVRGVMRDWLIDWLQQQGQVVQQRPLALTQLSQADELFCCNSLFGIWPVRALERQRWPVGSQTRRLQGVAAQVFM</sequence>
<evidence type="ECO:0000313" key="13">
    <source>
        <dbReference type="EMBL" id="SFM38455.1"/>
    </source>
</evidence>
<dbReference type="InterPro" id="IPR050571">
    <property type="entry name" value="Class-IV_PLP-Dep_Aminotrnsfr"/>
</dbReference>
<protein>
    <recommendedName>
        <fullName evidence="11 12">Aminodeoxychorismate lyase</fullName>
        <ecNumber evidence="8 12">4.1.3.38</ecNumber>
    </recommendedName>
</protein>
<evidence type="ECO:0000256" key="6">
    <source>
        <dbReference type="ARBA" id="ARBA00023239"/>
    </source>
</evidence>
<dbReference type="Gene3D" id="3.20.10.10">
    <property type="entry name" value="D-amino Acid Aminotransferase, subunit A, domain 2"/>
    <property type="match status" value="1"/>
</dbReference>